<dbReference type="EMBL" id="NAJM01000072">
    <property type="protein sequence ID" value="RVX66006.1"/>
    <property type="molecule type" value="Genomic_DNA"/>
</dbReference>
<evidence type="ECO:0000259" key="2">
    <source>
        <dbReference type="Pfam" id="PF26335"/>
    </source>
</evidence>
<protein>
    <submittedName>
        <fullName evidence="3">Uncharacterized protein</fullName>
    </submittedName>
</protein>
<dbReference type="Proteomes" id="UP000288859">
    <property type="component" value="Unassembled WGS sequence"/>
</dbReference>
<organism evidence="3 4">
    <name type="scientific">Exophiala mesophila</name>
    <name type="common">Black yeast-like fungus</name>
    <dbReference type="NCBI Taxonomy" id="212818"/>
    <lineage>
        <taxon>Eukaryota</taxon>
        <taxon>Fungi</taxon>
        <taxon>Dikarya</taxon>
        <taxon>Ascomycota</taxon>
        <taxon>Pezizomycotina</taxon>
        <taxon>Eurotiomycetes</taxon>
        <taxon>Chaetothyriomycetidae</taxon>
        <taxon>Chaetothyriales</taxon>
        <taxon>Herpotrichiellaceae</taxon>
        <taxon>Exophiala</taxon>
    </lineage>
</organism>
<gene>
    <name evidence="3" type="ORF">B0A52_09932</name>
</gene>
<dbReference type="SUPFAM" id="SSF56601">
    <property type="entry name" value="beta-lactamase/transpeptidase-like"/>
    <property type="match status" value="1"/>
</dbReference>
<dbReference type="Pfam" id="PF00144">
    <property type="entry name" value="Beta-lactamase"/>
    <property type="match status" value="1"/>
</dbReference>
<dbReference type="AlphaFoldDB" id="A0A438MQT2"/>
<feature type="domain" description="Beta-lactamase-like ARB-00930-like C-terminal" evidence="2">
    <location>
        <begin position="444"/>
        <end position="607"/>
    </location>
</feature>
<name>A0A438MQT2_EXOME</name>
<dbReference type="VEuPathDB" id="FungiDB:PV10_02839"/>
<dbReference type="PANTHER" id="PTHR22935">
    <property type="entry name" value="PENICILLIN-BINDING PROTEIN"/>
    <property type="match status" value="1"/>
</dbReference>
<proteinExistence type="predicted"/>
<dbReference type="Pfam" id="PF26335">
    <property type="entry name" value="ARB_00930_C"/>
    <property type="match status" value="1"/>
</dbReference>
<dbReference type="InterPro" id="IPR051478">
    <property type="entry name" value="Beta-lactamase-like_AB/R"/>
</dbReference>
<accession>A0A438MQT2</accession>
<evidence type="ECO:0000313" key="4">
    <source>
        <dbReference type="Proteomes" id="UP000288859"/>
    </source>
</evidence>
<comment type="caution">
    <text evidence="3">The sequence shown here is derived from an EMBL/GenBank/DDBJ whole genome shotgun (WGS) entry which is preliminary data.</text>
</comment>
<sequence>MLATPAPWRVRCLTRFKPTGDNYEPCLESIEAMILRDMHVHAFTPSIPVLGPLVDSEAIIAAAANLTATFDQFITSGAFPLDGNAFSIEFWSVADNGPLFTYHWTAPDLQNNTEGVTSVDSDTVYRVASITKVFTVYTFLVNAGTRVWNDPITEYVPELAQAANATENASDVDVIRWDQVTIGSLASHLAGVSREVWGASRSEEQMVAFGFPPTPPLNGSYYEALPGLFFPADRQAFFNNILLRHPIVSPNHAPVYSNLAFQLLAYALENITSSPFEDLVSDALAEISLNSTTYTVPENFDTGIIPIDANTSWYGVDSGPYKPGGAIYSTINDLRTFGISILNSSVLTKAQTEWWLKPTTFVPDTYTIIGAPWEIVPYPPTSRFPTRLYTKSGGVGLYSSRWGLVPDYNVGFTILGAGVASSVAVVVISDLVTETFIPAVQAAAAEQAATQMAGTYSDPSGALQATVILDTNNSTNGSVLTLDSLVYNGTDLLGLVGLYLGVNASQVIVTANLYPTGLVAQGAGPNGTDLASWRVSFAYALVDSTPDPVSQLLASFAGPFSQQCGGWGNVDELSYGPTALDEVLFSVDPDTGEALGFEVRFLQSGLLGKAVDADNAKARRAKRSEMVLTNESLVMTKLPRSHRILRKVMDLATEIEL</sequence>
<reference evidence="3 4" key="1">
    <citation type="submission" date="2017-03" db="EMBL/GenBank/DDBJ databases">
        <title>Genomes of endolithic fungi from Antarctica.</title>
        <authorList>
            <person name="Coleine C."/>
            <person name="Masonjones S."/>
            <person name="Stajich J.E."/>
        </authorList>
    </citation>
    <scope>NUCLEOTIDE SEQUENCE [LARGE SCALE GENOMIC DNA]</scope>
    <source>
        <strain evidence="3 4">CCFEE 6314</strain>
    </source>
</reference>
<dbReference type="OrthoDB" id="10250282at2759"/>
<evidence type="ECO:0000313" key="3">
    <source>
        <dbReference type="EMBL" id="RVX66006.1"/>
    </source>
</evidence>
<dbReference type="InterPro" id="IPR058664">
    <property type="entry name" value="ARB_00930-like_C"/>
</dbReference>
<dbReference type="PANTHER" id="PTHR22935:SF97">
    <property type="entry name" value="BETA-LACTAMASE-RELATED DOMAIN-CONTAINING PROTEIN"/>
    <property type="match status" value="1"/>
</dbReference>
<dbReference type="InterPro" id="IPR012338">
    <property type="entry name" value="Beta-lactam/transpept-like"/>
</dbReference>
<feature type="domain" description="Beta-lactamase-related" evidence="1">
    <location>
        <begin position="95"/>
        <end position="415"/>
    </location>
</feature>
<evidence type="ECO:0000259" key="1">
    <source>
        <dbReference type="Pfam" id="PF00144"/>
    </source>
</evidence>
<dbReference type="InterPro" id="IPR001466">
    <property type="entry name" value="Beta-lactam-related"/>
</dbReference>
<dbReference type="Gene3D" id="3.40.710.10">
    <property type="entry name" value="DD-peptidase/beta-lactamase superfamily"/>
    <property type="match status" value="1"/>
</dbReference>